<gene>
    <name evidence="1" type="ORF">BJ875DRAFT_521199</name>
</gene>
<sequence>MTGSLIETAQVTTSDRFSYTTTAISNPRYTSTTFIGIMIDTGASRRSTVGYGQFRALQKLTPELELDKSIEGQVSVQFGIGITSSIGSIKVTSPIGTIQFHVVQADTPFLLCLADMDKLQVYLNNVKNVLVSGIMELPVARRFGHPVLLWRHLAEYCHYCQKHGGSPGRFRFTPKDDLETNYCSMPFKAPAFDLKQLSQFGNTQYLG</sequence>
<dbReference type="Proteomes" id="UP000824998">
    <property type="component" value="Unassembled WGS sequence"/>
</dbReference>
<evidence type="ECO:0000313" key="2">
    <source>
        <dbReference type="Proteomes" id="UP000824998"/>
    </source>
</evidence>
<proteinExistence type="predicted"/>
<reference evidence="1" key="1">
    <citation type="journal article" date="2021" name="IMA Fungus">
        <title>Genomic characterization of three marine fungi, including Emericellopsis atlantica sp. nov. with signatures of a generalist lifestyle and marine biomass degradation.</title>
        <authorList>
            <person name="Hagestad O.C."/>
            <person name="Hou L."/>
            <person name="Andersen J.H."/>
            <person name="Hansen E.H."/>
            <person name="Altermark B."/>
            <person name="Li C."/>
            <person name="Kuhnert E."/>
            <person name="Cox R.J."/>
            <person name="Crous P.W."/>
            <person name="Spatafora J.W."/>
            <person name="Lail K."/>
            <person name="Amirebrahimi M."/>
            <person name="Lipzen A."/>
            <person name="Pangilinan J."/>
            <person name="Andreopoulos W."/>
            <person name="Hayes R.D."/>
            <person name="Ng V."/>
            <person name="Grigoriev I.V."/>
            <person name="Jackson S.A."/>
            <person name="Sutton T.D.S."/>
            <person name="Dobson A.D.W."/>
            <person name="Rama T."/>
        </authorList>
    </citation>
    <scope>NUCLEOTIDE SEQUENCE</scope>
    <source>
        <strain evidence="1">TRa018bII</strain>
    </source>
</reference>
<keyword evidence="2" id="KW-1185">Reference proteome</keyword>
<dbReference type="EMBL" id="MU251707">
    <property type="protein sequence ID" value="KAG9230041.1"/>
    <property type="molecule type" value="Genomic_DNA"/>
</dbReference>
<evidence type="ECO:0000313" key="1">
    <source>
        <dbReference type="EMBL" id="KAG9230041.1"/>
    </source>
</evidence>
<accession>A0A9P8C2C3</accession>
<comment type="caution">
    <text evidence="1">The sequence shown here is derived from an EMBL/GenBank/DDBJ whole genome shotgun (WGS) entry which is preliminary data.</text>
</comment>
<dbReference type="OrthoDB" id="3556418at2759"/>
<name>A0A9P8C2C3_9HELO</name>
<dbReference type="AlphaFoldDB" id="A0A9P8C2C3"/>
<protein>
    <submittedName>
        <fullName evidence="1">Uncharacterized protein</fullName>
    </submittedName>
</protein>
<organism evidence="1 2">
    <name type="scientific">Amylocarpus encephaloides</name>
    <dbReference type="NCBI Taxonomy" id="45428"/>
    <lineage>
        <taxon>Eukaryota</taxon>
        <taxon>Fungi</taxon>
        <taxon>Dikarya</taxon>
        <taxon>Ascomycota</taxon>
        <taxon>Pezizomycotina</taxon>
        <taxon>Leotiomycetes</taxon>
        <taxon>Helotiales</taxon>
        <taxon>Helotiales incertae sedis</taxon>
        <taxon>Amylocarpus</taxon>
    </lineage>
</organism>